<dbReference type="PROSITE" id="PS50072">
    <property type="entry name" value="CSA_PPIASE_2"/>
    <property type="match status" value="1"/>
</dbReference>
<proteinExistence type="inferred from homology"/>
<dbReference type="Gene3D" id="2.40.100.10">
    <property type="entry name" value="Cyclophilin-like"/>
    <property type="match status" value="1"/>
</dbReference>
<feature type="domain" description="PPIase cyclophilin-type" evidence="6">
    <location>
        <begin position="2"/>
        <end position="165"/>
    </location>
</feature>
<dbReference type="Proteomes" id="UP000525652">
    <property type="component" value="Unassembled WGS sequence"/>
</dbReference>
<evidence type="ECO:0000256" key="1">
    <source>
        <dbReference type="ARBA" id="ARBA00002388"/>
    </source>
</evidence>
<comment type="catalytic activity">
    <reaction evidence="5">
        <text>[protein]-peptidylproline (omega=180) = [protein]-peptidylproline (omega=0)</text>
        <dbReference type="Rhea" id="RHEA:16237"/>
        <dbReference type="Rhea" id="RHEA-COMP:10747"/>
        <dbReference type="Rhea" id="RHEA-COMP:10748"/>
        <dbReference type="ChEBI" id="CHEBI:83833"/>
        <dbReference type="ChEBI" id="CHEBI:83834"/>
        <dbReference type="EC" id="5.2.1.8"/>
    </reaction>
</comment>
<dbReference type="PRINTS" id="PR00153">
    <property type="entry name" value="CSAPPISMRASE"/>
</dbReference>
<evidence type="ECO:0000313" key="8">
    <source>
        <dbReference type="Proteomes" id="UP000525652"/>
    </source>
</evidence>
<dbReference type="EMBL" id="JACHVA010000053">
    <property type="protein sequence ID" value="MBC2601530.1"/>
    <property type="molecule type" value="Genomic_DNA"/>
</dbReference>
<dbReference type="EC" id="5.2.1.8" evidence="5"/>
<evidence type="ECO:0000313" key="7">
    <source>
        <dbReference type="EMBL" id="MBC2601530.1"/>
    </source>
</evidence>
<dbReference type="GO" id="GO:0006457">
    <property type="term" value="P:protein folding"/>
    <property type="evidence" value="ECO:0007669"/>
    <property type="project" value="InterPro"/>
</dbReference>
<evidence type="ECO:0000259" key="6">
    <source>
        <dbReference type="PROSITE" id="PS50072"/>
    </source>
</evidence>
<comment type="similarity">
    <text evidence="2 5">Belongs to the cyclophilin-type PPIase family.</text>
</comment>
<evidence type="ECO:0000256" key="5">
    <source>
        <dbReference type="RuleBase" id="RU363019"/>
    </source>
</evidence>
<dbReference type="SUPFAM" id="SSF50891">
    <property type="entry name" value="Cyclophilin-like"/>
    <property type="match status" value="1"/>
</dbReference>
<comment type="function">
    <text evidence="1 5">PPIases accelerate the folding of proteins. It catalyzes the cis-trans isomerization of proline imidic peptide bonds in oligopeptides.</text>
</comment>
<dbReference type="AlphaFoldDB" id="A0A7X1AZ58"/>
<accession>A0A7X1AZ58</accession>
<evidence type="ECO:0000256" key="3">
    <source>
        <dbReference type="ARBA" id="ARBA00023110"/>
    </source>
</evidence>
<sequence>MSSETATIETTKGTMVVTFWEDVAPKTVENFKKLAKEGFYDGTAFHRIMKGFMIQGGDPLTKDEKKEHLWGTGDPGYKVKAEFNAKPHKKGVLSMARSAHPDSAGSQFFICLGDCSFLDGQYTGFGELESGVEVLEEIGETPCAYGAGGEKSRPTERVEVTKVTIG</sequence>
<organism evidence="7 8">
    <name type="scientific">Puniceicoccus vermicola</name>
    <dbReference type="NCBI Taxonomy" id="388746"/>
    <lineage>
        <taxon>Bacteria</taxon>
        <taxon>Pseudomonadati</taxon>
        <taxon>Verrucomicrobiota</taxon>
        <taxon>Opitutia</taxon>
        <taxon>Puniceicoccales</taxon>
        <taxon>Puniceicoccaceae</taxon>
        <taxon>Puniceicoccus</taxon>
    </lineage>
</organism>
<dbReference type="InterPro" id="IPR029000">
    <property type="entry name" value="Cyclophilin-like_dom_sf"/>
</dbReference>
<keyword evidence="3 5" id="KW-0697">Rotamase</keyword>
<name>A0A7X1AZ58_9BACT</name>
<evidence type="ECO:0000256" key="2">
    <source>
        <dbReference type="ARBA" id="ARBA00007365"/>
    </source>
</evidence>
<dbReference type="RefSeq" id="WP_185692240.1">
    <property type="nucleotide sequence ID" value="NZ_JACHVA010000053.1"/>
</dbReference>
<dbReference type="InterPro" id="IPR020892">
    <property type="entry name" value="Cyclophilin-type_PPIase_CS"/>
</dbReference>
<comment type="caution">
    <text evidence="7">The sequence shown here is derived from an EMBL/GenBank/DDBJ whole genome shotgun (WGS) entry which is preliminary data.</text>
</comment>
<gene>
    <name evidence="7" type="ORF">H5P30_07035</name>
</gene>
<dbReference type="PIRSF" id="PIRSF001467">
    <property type="entry name" value="Peptidylpro_ismrse"/>
    <property type="match status" value="1"/>
</dbReference>
<protein>
    <recommendedName>
        <fullName evidence="5">Peptidyl-prolyl cis-trans isomerase</fullName>
        <shortName evidence="5">PPIase</shortName>
        <ecNumber evidence="5">5.2.1.8</ecNumber>
    </recommendedName>
</protein>
<dbReference type="PANTHER" id="PTHR45625:SF4">
    <property type="entry name" value="PEPTIDYLPROLYL ISOMERASE DOMAIN AND WD REPEAT-CONTAINING PROTEIN 1"/>
    <property type="match status" value="1"/>
</dbReference>
<keyword evidence="4 5" id="KW-0413">Isomerase</keyword>
<evidence type="ECO:0000256" key="4">
    <source>
        <dbReference type="ARBA" id="ARBA00023235"/>
    </source>
</evidence>
<keyword evidence="8" id="KW-1185">Reference proteome</keyword>
<dbReference type="PROSITE" id="PS00170">
    <property type="entry name" value="CSA_PPIASE_1"/>
    <property type="match status" value="1"/>
</dbReference>
<dbReference type="CDD" id="cd00317">
    <property type="entry name" value="cyclophilin"/>
    <property type="match status" value="1"/>
</dbReference>
<dbReference type="Pfam" id="PF00160">
    <property type="entry name" value="Pro_isomerase"/>
    <property type="match status" value="1"/>
</dbReference>
<dbReference type="PANTHER" id="PTHR45625">
    <property type="entry name" value="PEPTIDYL-PROLYL CIS-TRANS ISOMERASE-RELATED"/>
    <property type="match status" value="1"/>
</dbReference>
<dbReference type="InterPro" id="IPR024936">
    <property type="entry name" value="Cyclophilin-type_PPIase"/>
</dbReference>
<dbReference type="InterPro" id="IPR044666">
    <property type="entry name" value="Cyclophilin_A-like"/>
</dbReference>
<dbReference type="GO" id="GO:0003755">
    <property type="term" value="F:peptidyl-prolyl cis-trans isomerase activity"/>
    <property type="evidence" value="ECO:0007669"/>
    <property type="project" value="UniProtKB-UniRule"/>
</dbReference>
<reference evidence="7 8" key="1">
    <citation type="submission" date="2020-07" db="EMBL/GenBank/DDBJ databases">
        <authorList>
            <person name="Feng X."/>
        </authorList>
    </citation>
    <scope>NUCLEOTIDE SEQUENCE [LARGE SCALE GENOMIC DNA]</scope>
    <source>
        <strain evidence="7 8">JCM14086</strain>
    </source>
</reference>
<dbReference type="InterPro" id="IPR002130">
    <property type="entry name" value="Cyclophilin-type_PPIase_dom"/>
</dbReference>